<evidence type="ECO:0000259" key="4">
    <source>
        <dbReference type="Pfam" id="PF06414"/>
    </source>
</evidence>
<dbReference type="InterPro" id="IPR011992">
    <property type="entry name" value="EF-hand-dom_pair"/>
</dbReference>
<evidence type="ECO:0000313" key="6">
    <source>
        <dbReference type="Proteomes" id="UP001230188"/>
    </source>
</evidence>
<evidence type="ECO:0000313" key="5">
    <source>
        <dbReference type="EMBL" id="KAJ8614254.1"/>
    </source>
</evidence>
<keyword evidence="2" id="KW-0067">ATP-binding</keyword>
<keyword evidence="6" id="KW-1185">Reference proteome</keyword>
<feature type="domain" description="Zeta toxin" evidence="4">
    <location>
        <begin position="239"/>
        <end position="402"/>
    </location>
</feature>
<dbReference type="Gene3D" id="3.40.50.300">
    <property type="entry name" value="P-loop containing nucleotide triphosphate hydrolases"/>
    <property type="match status" value="1"/>
</dbReference>
<evidence type="ECO:0000256" key="3">
    <source>
        <dbReference type="SAM" id="MobiDB-lite"/>
    </source>
</evidence>
<feature type="compositionally biased region" description="Gly residues" evidence="3">
    <location>
        <begin position="1"/>
        <end position="11"/>
    </location>
</feature>
<dbReference type="InterPro" id="IPR010488">
    <property type="entry name" value="Zeta_toxin_domain"/>
</dbReference>
<organism evidence="5 6">
    <name type="scientific">Chrysophaeum taylorii</name>
    <dbReference type="NCBI Taxonomy" id="2483200"/>
    <lineage>
        <taxon>Eukaryota</taxon>
        <taxon>Sar</taxon>
        <taxon>Stramenopiles</taxon>
        <taxon>Ochrophyta</taxon>
        <taxon>Pelagophyceae</taxon>
        <taxon>Pelagomonadales</taxon>
        <taxon>Pelagomonadaceae</taxon>
        <taxon>Chrysophaeum</taxon>
    </lineage>
</organism>
<comment type="caution">
    <text evidence="5">The sequence shown here is derived from an EMBL/GenBank/DDBJ whole genome shotgun (WGS) entry which is preliminary data.</text>
</comment>
<feature type="region of interest" description="Disordered" evidence="3">
    <location>
        <begin position="1"/>
        <end position="42"/>
    </location>
</feature>
<proteinExistence type="predicted"/>
<dbReference type="GO" id="GO:0005524">
    <property type="term" value="F:ATP binding"/>
    <property type="evidence" value="ECO:0007669"/>
    <property type="project" value="UniProtKB-KW"/>
</dbReference>
<reference evidence="5" key="1">
    <citation type="submission" date="2023-01" db="EMBL/GenBank/DDBJ databases">
        <title>Metagenome sequencing of chrysophaentin producing Chrysophaeum taylorii.</title>
        <authorList>
            <person name="Davison J."/>
            <person name="Bewley C."/>
        </authorList>
    </citation>
    <scope>NUCLEOTIDE SEQUENCE</scope>
    <source>
        <strain evidence="5">NIES-1699</strain>
    </source>
</reference>
<dbReference type="AlphaFoldDB" id="A0AAD7UPT7"/>
<keyword evidence="1" id="KW-0547">Nucleotide-binding</keyword>
<sequence>MRRLVVGGGGGGDRKKKGCAPPPPPPPPPPQLAETESEEVRRELERWTIDESGEAVVPKKKMITASKNNKMKKLVCYNNECFSEDLLRKVFDAMVGASGGINKEQFVHLCGTLKLGLSEVETGRVWNQLWVDSGYISFDQFVWAIQRRRLLRRIVSAYLTQDTLEEEWFRVESDYDYSLPTCVAYASSRRRDEERQEVEGSSIYAAQRKLVDYEYHPLYVERRRSWQDEVIRRVAVRSDAQSSPWLVYTCGAMGAGKGYALHWLSEHGYFPLEDIVHIDPDRFKEMMPEWPGYVSRDRDSAGSLTHRESGYLAEITQEVAMERRQHVWVDGSLRNADYFTTVFQELRLRHPAYRIAIFYVDARPEVAWRRTRTRAAKTGRAVPKDLFHKSMAATAESLRVLTPYVDFLARIENQEDAQPPRLAAFETVDSSGDMSVIRRCFADSEPEAEFANFPQRRGPLRLRRCFDTATHYEPRARTLEDECLAKPFATAQIADQRFTMASAPHILNWGSAVRRRADVPPSAVFFAFCDPLDDRADDDRADEARQQLEANGGLFYLDLQHTILRVMAFCANDKSTRLMLRFNPPEPLPQAAAAVLRHRWRLLPEGHLARSTSATHHCWIAPCENLGGARYAPYGGQVFYFAADHTMPGGSSGNLLSPRSSTLLLYPLYSTTED</sequence>
<evidence type="ECO:0000256" key="1">
    <source>
        <dbReference type="ARBA" id="ARBA00022741"/>
    </source>
</evidence>
<name>A0AAD7UPT7_9STRA</name>
<feature type="compositionally biased region" description="Pro residues" evidence="3">
    <location>
        <begin position="20"/>
        <end position="31"/>
    </location>
</feature>
<accession>A0AAD7UPT7</accession>
<dbReference type="SUPFAM" id="SSF47473">
    <property type="entry name" value="EF-hand"/>
    <property type="match status" value="1"/>
</dbReference>
<dbReference type="Pfam" id="PF06414">
    <property type="entry name" value="Zeta_toxin"/>
    <property type="match status" value="1"/>
</dbReference>
<dbReference type="Proteomes" id="UP001230188">
    <property type="component" value="Unassembled WGS sequence"/>
</dbReference>
<evidence type="ECO:0000256" key="2">
    <source>
        <dbReference type="ARBA" id="ARBA00022840"/>
    </source>
</evidence>
<dbReference type="EMBL" id="JAQMWT010000009">
    <property type="protein sequence ID" value="KAJ8614254.1"/>
    <property type="molecule type" value="Genomic_DNA"/>
</dbReference>
<protein>
    <recommendedName>
        <fullName evidence="4">Zeta toxin domain-containing protein</fullName>
    </recommendedName>
</protein>
<dbReference type="InterPro" id="IPR027417">
    <property type="entry name" value="P-loop_NTPase"/>
</dbReference>
<dbReference type="SUPFAM" id="SSF52540">
    <property type="entry name" value="P-loop containing nucleoside triphosphate hydrolases"/>
    <property type="match status" value="1"/>
</dbReference>
<dbReference type="GO" id="GO:0016301">
    <property type="term" value="F:kinase activity"/>
    <property type="evidence" value="ECO:0007669"/>
    <property type="project" value="InterPro"/>
</dbReference>
<gene>
    <name evidence="5" type="ORF">CTAYLR_001107</name>
</gene>